<feature type="compositionally biased region" description="Basic and acidic residues" evidence="3">
    <location>
        <begin position="225"/>
        <end position="239"/>
    </location>
</feature>
<proteinExistence type="inferred from homology"/>
<dbReference type="InterPro" id="IPR018392">
    <property type="entry name" value="LysM"/>
</dbReference>
<dbReference type="SUPFAM" id="SSF53955">
    <property type="entry name" value="Lysozyme-like"/>
    <property type="match status" value="1"/>
</dbReference>
<protein>
    <submittedName>
        <fullName evidence="6">Transglycosylase family protein</fullName>
    </submittedName>
</protein>
<dbReference type="PATRIC" id="fig|408015.6.peg.1924"/>
<feature type="region of interest" description="Disordered" evidence="3">
    <location>
        <begin position="113"/>
        <end position="263"/>
    </location>
</feature>
<dbReference type="HOGENOM" id="CLU_045108_0_0_11"/>
<comment type="similarity">
    <text evidence="1">Belongs to the transglycosylase family. Rpf subfamily.</text>
</comment>
<dbReference type="PANTHER" id="PTHR34700">
    <property type="entry name" value="POTASSIUM BINDING PROTEIN KBP"/>
    <property type="match status" value="1"/>
</dbReference>
<dbReference type="KEGG" id="sxi:SXIM_18910"/>
<evidence type="ECO:0000313" key="7">
    <source>
        <dbReference type="Proteomes" id="UP000034034"/>
    </source>
</evidence>
<evidence type="ECO:0000256" key="2">
    <source>
        <dbReference type="ARBA" id="ARBA00022801"/>
    </source>
</evidence>
<keyword evidence="4" id="KW-0732">Signal</keyword>
<sequence length="317" mass="31532">MVAAGVTGAGIALPLLGATSANAVTPETWDAAAACESDGVWTANTGNGYYGGFQIPLAQWEAHGGTDFAKRPDLASRAQQITVAERMLAAQGKAAFPGCAVTTGLWQEYRAGGQEETDATAEVPGATESGIGEILPGETADTEDGTAAGSGTDATDDAAAGGATDKSTGKPADKTADAAADAAGDEREDSSAADTATDGGSGSGRHRGEAAPEPDAQPGENTDGTGRHAERPADRDGERTAPATGEAAEEDAEETAADDATSGAYEVLTGDTLSEIADALTVDGGWPALYQANESVIGDNPDHIVPGLQLELGGKGA</sequence>
<feature type="domain" description="Resuscitation-promoting factor core lysozyme-like" evidence="5">
    <location>
        <begin position="27"/>
        <end position="99"/>
    </location>
</feature>
<dbReference type="InterPro" id="IPR036779">
    <property type="entry name" value="LysM_dom_sf"/>
</dbReference>
<keyword evidence="7" id="KW-1185">Reference proteome</keyword>
<feature type="compositionally biased region" description="Basic and acidic residues" evidence="3">
    <location>
        <begin position="167"/>
        <end position="176"/>
    </location>
</feature>
<dbReference type="CDD" id="cd00118">
    <property type="entry name" value="LysM"/>
    <property type="match status" value="1"/>
</dbReference>
<evidence type="ECO:0000256" key="3">
    <source>
        <dbReference type="SAM" id="MobiDB-lite"/>
    </source>
</evidence>
<evidence type="ECO:0000259" key="5">
    <source>
        <dbReference type="Pfam" id="PF06737"/>
    </source>
</evidence>
<feature type="compositionally biased region" description="Acidic residues" evidence="3">
    <location>
        <begin position="247"/>
        <end position="257"/>
    </location>
</feature>
<evidence type="ECO:0000256" key="1">
    <source>
        <dbReference type="ARBA" id="ARBA00010830"/>
    </source>
</evidence>
<dbReference type="Pfam" id="PF06737">
    <property type="entry name" value="Transglycosylas"/>
    <property type="match status" value="1"/>
</dbReference>
<dbReference type="Proteomes" id="UP000034034">
    <property type="component" value="Chromosome"/>
</dbReference>
<reference evidence="6" key="1">
    <citation type="submission" date="2019-08" db="EMBL/GenBank/DDBJ databases">
        <title>Complete genome sequence of a mangrove-derived Streptomyces xiamenensis.</title>
        <authorList>
            <person name="Xu J."/>
        </authorList>
    </citation>
    <scope>NUCLEOTIDE SEQUENCE</scope>
    <source>
        <strain evidence="6">318</strain>
    </source>
</reference>
<dbReference type="InterPro" id="IPR023346">
    <property type="entry name" value="Lysozyme-like_dom_sf"/>
</dbReference>
<feature type="signal peptide" evidence="4">
    <location>
        <begin position="1"/>
        <end position="23"/>
    </location>
</feature>
<evidence type="ECO:0000256" key="4">
    <source>
        <dbReference type="SAM" id="SignalP"/>
    </source>
</evidence>
<dbReference type="InterPro" id="IPR052196">
    <property type="entry name" value="Bact_Kbp"/>
</dbReference>
<feature type="compositionally biased region" description="Low complexity" evidence="3">
    <location>
        <begin position="145"/>
        <end position="166"/>
    </location>
</feature>
<dbReference type="AlphaFoldDB" id="A0A0F7FU63"/>
<name>A0A0F7FU63_9ACTN</name>
<feature type="chain" id="PRO_5002515746" evidence="4">
    <location>
        <begin position="24"/>
        <end position="317"/>
    </location>
</feature>
<dbReference type="EMBL" id="CP009922">
    <property type="protein sequence ID" value="AKG43275.1"/>
    <property type="molecule type" value="Genomic_DNA"/>
</dbReference>
<accession>A0A0F7FU63</accession>
<organism evidence="6 7">
    <name type="scientific">Streptomyces xiamenensis</name>
    <dbReference type="NCBI Taxonomy" id="408015"/>
    <lineage>
        <taxon>Bacteria</taxon>
        <taxon>Bacillati</taxon>
        <taxon>Actinomycetota</taxon>
        <taxon>Actinomycetes</taxon>
        <taxon>Kitasatosporales</taxon>
        <taxon>Streptomycetaceae</taxon>
        <taxon>Streptomyces</taxon>
    </lineage>
</organism>
<dbReference type="Gene3D" id="3.10.350.10">
    <property type="entry name" value="LysM domain"/>
    <property type="match status" value="1"/>
</dbReference>
<dbReference type="PANTHER" id="PTHR34700:SF4">
    <property type="entry name" value="PHAGE-LIKE ELEMENT PBSX PROTEIN XKDP"/>
    <property type="match status" value="1"/>
</dbReference>
<gene>
    <name evidence="6" type="ORF">SXIM_18910</name>
</gene>
<keyword evidence="2" id="KW-0378">Hydrolase</keyword>
<dbReference type="GO" id="GO:0016787">
    <property type="term" value="F:hydrolase activity"/>
    <property type="evidence" value="ECO:0007669"/>
    <property type="project" value="UniProtKB-KW"/>
</dbReference>
<dbReference type="InterPro" id="IPR010618">
    <property type="entry name" value="RPF"/>
</dbReference>
<dbReference type="STRING" id="408015.SXIM_18910"/>
<dbReference type="RefSeq" id="WP_053116147.1">
    <property type="nucleotide sequence ID" value="NZ_CP009922.3"/>
</dbReference>
<dbReference type="CDD" id="cd13925">
    <property type="entry name" value="RPF"/>
    <property type="match status" value="1"/>
</dbReference>
<evidence type="ECO:0000313" key="6">
    <source>
        <dbReference type="EMBL" id="AKG43275.1"/>
    </source>
</evidence>
<dbReference type="Gene3D" id="1.10.530.10">
    <property type="match status" value="1"/>
</dbReference>